<reference evidence="1 2" key="1">
    <citation type="submission" date="2016-09" db="EMBL/GenBank/DDBJ databases">
        <title>Vagococcus teuberi sp. nov., isolated from the Malian artisanal sour milk fene.</title>
        <authorList>
            <person name="Wullschleger S."/>
            <person name="Seifert C."/>
            <person name="Baumgartner S."/>
            <person name="Lacroix C."/>
            <person name="Bonfoh B."/>
            <person name="Stevens M.J."/>
            <person name="Meile L."/>
        </authorList>
    </citation>
    <scope>NUCLEOTIDE SEQUENCE [LARGE SCALE GENOMIC DNA]</scope>
    <source>
        <strain evidence="1 2">DSM 21459</strain>
    </source>
</reference>
<protein>
    <recommendedName>
        <fullName evidence="3">DUF2922 domain-containing protein</fullName>
    </recommendedName>
</protein>
<dbReference type="KEGG" id="vte:BHY08_07760"/>
<dbReference type="Pfam" id="PF11148">
    <property type="entry name" value="DUF2922"/>
    <property type="match status" value="1"/>
</dbReference>
<dbReference type="EMBL" id="CP017267">
    <property type="protein sequence ID" value="APB31732.1"/>
    <property type="molecule type" value="Genomic_DNA"/>
</dbReference>
<name>A0A1J0A727_9ENTE</name>
<dbReference type="RefSeq" id="WP_071457330.1">
    <property type="nucleotide sequence ID" value="NZ_CP017267.1"/>
</dbReference>
<organism evidence="1 2">
    <name type="scientific">Vagococcus teuberi</name>
    <dbReference type="NCBI Taxonomy" id="519472"/>
    <lineage>
        <taxon>Bacteria</taxon>
        <taxon>Bacillati</taxon>
        <taxon>Bacillota</taxon>
        <taxon>Bacilli</taxon>
        <taxon>Lactobacillales</taxon>
        <taxon>Enterococcaceae</taxon>
        <taxon>Vagococcus</taxon>
    </lineage>
</organism>
<gene>
    <name evidence="1" type="ORF">BHY08_07760</name>
</gene>
<dbReference type="Proteomes" id="UP000191200">
    <property type="component" value="Chromosome"/>
</dbReference>
<evidence type="ECO:0008006" key="3">
    <source>
        <dbReference type="Google" id="ProtNLM"/>
    </source>
</evidence>
<proteinExistence type="predicted"/>
<evidence type="ECO:0000313" key="2">
    <source>
        <dbReference type="Proteomes" id="UP000191200"/>
    </source>
</evidence>
<accession>A0A1J0A727</accession>
<dbReference type="STRING" id="519472.BHY08_07760"/>
<keyword evidence="2" id="KW-1185">Reference proteome</keyword>
<sequence length="70" mass="7875">MKKLNLNFLNEENKKTTLVPKVASQELTKDEVKDAMMAISALGIFEANGKQLYVTPKSAHYSETIITELF</sequence>
<dbReference type="OrthoDB" id="2323347at2"/>
<dbReference type="InterPro" id="IPR021321">
    <property type="entry name" value="DUF2922"/>
</dbReference>
<evidence type="ECO:0000313" key="1">
    <source>
        <dbReference type="EMBL" id="APB31732.1"/>
    </source>
</evidence>
<dbReference type="AlphaFoldDB" id="A0A1J0A727"/>